<proteinExistence type="predicted"/>
<dbReference type="AlphaFoldDB" id="A0A0W0GDA1"/>
<sequence length="119" mass="13519">MPSQQGKTRKRFLEHSETLTLAAAIVNSTQEKLNTKLDKSTLKSQGPSNSKPTERPNHHRRSAAKSKLVEVKVKLAHERAQRKKEKINVKRRYAKSKGDVEQLEPVAELHSPKKRVSFA</sequence>
<organism evidence="2 3">
    <name type="scientific">Moniliophthora roreri</name>
    <name type="common">Frosty pod rot fungus</name>
    <name type="synonym">Monilia roreri</name>
    <dbReference type="NCBI Taxonomy" id="221103"/>
    <lineage>
        <taxon>Eukaryota</taxon>
        <taxon>Fungi</taxon>
        <taxon>Dikarya</taxon>
        <taxon>Basidiomycota</taxon>
        <taxon>Agaricomycotina</taxon>
        <taxon>Agaricomycetes</taxon>
        <taxon>Agaricomycetidae</taxon>
        <taxon>Agaricales</taxon>
        <taxon>Marasmiineae</taxon>
        <taxon>Marasmiaceae</taxon>
        <taxon>Moniliophthora</taxon>
    </lineage>
</organism>
<dbReference type="EMBL" id="LATX01000318">
    <property type="protein sequence ID" value="KTB46544.1"/>
    <property type="molecule type" value="Genomic_DNA"/>
</dbReference>
<evidence type="ECO:0000313" key="3">
    <source>
        <dbReference type="Proteomes" id="UP000054988"/>
    </source>
</evidence>
<reference evidence="2 3" key="1">
    <citation type="submission" date="2015-12" db="EMBL/GenBank/DDBJ databases">
        <title>Draft genome sequence of Moniliophthora roreri, the causal agent of frosty pod rot of cacao.</title>
        <authorList>
            <person name="Aime M.C."/>
            <person name="Diaz-Valderrama J.R."/>
            <person name="Kijpornyongpan T."/>
            <person name="Phillips-Mora W."/>
        </authorList>
    </citation>
    <scope>NUCLEOTIDE SEQUENCE [LARGE SCALE GENOMIC DNA]</scope>
    <source>
        <strain evidence="2 3">MCA 2952</strain>
    </source>
</reference>
<evidence type="ECO:0000256" key="1">
    <source>
        <dbReference type="SAM" id="MobiDB-lite"/>
    </source>
</evidence>
<protein>
    <submittedName>
        <fullName evidence="2">Uncharacterized protein</fullName>
    </submittedName>
</protein>
<feature type="region of interest" description="Disordered" evidence="1">
    <location>
        <begin position="30"/>
        <end position="67"/>
    </location>
</feature>
<name>A0A0W0GDA1_MONRR</name>
<comment type="caution">
    <text evidence="2">The sequence shown here is derived from an EMBL/GenBank/DDBJ whole genome shotgun (WGS) entry which is preliminary data.</text>
</comment>
<feature type="compositionally biased region" description="Polar residues" evidence="1">
    <location>
        <begin position="42"/>
        <end position="51"/>
    </location>
</feature>
<evidence type="ECO:0000313" key="2">
    <source>
        <dbReference type="EMBL" id="KTB46544.1"/>
    </source>
</evidence>
<accession>A0A0W0GDA1</accession>
<feature type="region of interest" description="Disordered" evidence="1">
    <location>
        <begin position="91"/>
        <end position="119"/>
    </location>
</feature>
<gene>
    <name evidence="2" type="ORF">WG66_882</name>
</gene>
<dbReference type="Proteomes" id="UP000054988">
    <property type="component" value="Unassembled WGS sequence"/>
</dbReference>